<dbReference type="GO" id="GO:0005782">
    <property type="term" value="C:peroxisomal matrix"/>
    <property type="evidence" value="ECO:0007669"/>
    <property type="project" value="TreeGrafter"/>
</dbReference>
<dbReference type="PANTHER" id="PTHR11066:SF64">
    <property type="entry name" value="ACYL-COA THIOESTERASE (AFU_ORTHOLOGUE AFUA_1G12060)"/>
    <property type="match status" value="1"/>
</dbReference>
<comment type="caution">
    <text evidence="4">The sequence shown here is derived from an EMBL/GenBank/DDBJ whole genome shotgun (WGS) entry which is preliminary data.</text>
</comment>
<keyword evidence="2" id="KW-0378">Hydrolase</keyword>
<organism evidence="4 5">
    <name type="scientific">Tothia fuscella</name>
    <dbReference type="NCBI Taxonomy" id="1048955"/>
    <lineage>
        <taxon>Eukaryota</taxon>
        <taxon>Fungi</taxon>
        <taxon>Dikarya</taxon>
        <taxon>Ascomycota</taxon>
        <taxon>Pezizomycotina</taxon>
        <taxon>Dothideomycetes</taxon>
        <taxon>Pleosporomycetidae</taxon>
        <taxon>Venturiales</taxon>
        <taxon>Cylindrosympodiaceae</taxon>
        <taxon>Tothia</taxon>
    </lineage>
</organism>
<sequence>MVPTPYYNEKGEVVPFAKLMKLEKIDENTFRSTVSAYGPTGGENGAYGGHVYAQSAWAAAQTVKEGFVIHNVTGWFVLGGMPKEHFVYKVHNIRDGGNYCTRSVTVTQIAERGTMFTCTCSFKRAETSPIDYQETVDIQNKYKVVLEGKGKFDHSDSPSQDSTWFQETYLPQHPNHFNPVGGLHLRKVTMAAYNNPRAPIDRRQLIFYSVRGAMPSPTTPNLHSNTKGPPFSREANLHAVAHLYASDRNSLFIIPNHLGTDKDWTRMASLSHTVIFHVNADKLFAPDEPGAIPANVVSTEMDGLESGDSRKRKWFMQETWTTRAAGGRGLHTSRLWDPDTGVHLATTMQDGLVRFKPDARL</sequence>
<dbReference type="Proteomes" id="UP000800235">
    <property type="component" value="Unassembled WGS sequence"/>
</dbReference>
<evidence type="ECO:0000256" key="1">
    <source>
        <dbReference type="ARBA" id="ARBA00006538"/>
    </source>
</evidence>
<feature type="domain" description="Acyl-CoA thioesterase-like N-terminal HotDog" evidence="3">
    <location>
        <begin position="43"/>
        <end position="122"/>
    </location>
</feature>
<dbReference type="GO" id="GO:0047617">
    <property type="term" value="F:fatty acyl-CoA hydrolase activity"/>
    <property type="evidence" value="ECO:0007669"/>
    <property type="project" value="InterPro"/>
</dbReference>
<dbReference type="OrthoDB" id="68328at2759"/>
<dbReference type="Gene3D" id="2.40.160.210">
    <property type="entry name" value="Acyl-CoA thioesterase, double hotdog domain"/>
    <property type="match status" value="1"/>
</dbReference>
<dbReference type="PANTHER" id="PTHR11066">
    <property type="entry name" value="ACYL-COA THIOESTERASE"/>
    <property type="match status" value="1"/>
</dbReference>
<dbReference type="EMBL" id="MU007141">
    <property type="protein sequence ID" value="KAF2417416.1"/>
    <property type="molecule type" value="Genomic_DNA"/>
</dbReference>
<proteinExistence type="inferred from homology"/>
<evidence type="ECO:0000256" key="2">
    <source>
        <dbReference type="ARBA" id="ARBA00022801"/>
    </source>
</evidence>
<dbReference type="InterPro" id="IPR029069">
    <property type="entry name" value="HotDog_dom_sf"/>
</dbReference>
<keyword evidence="5" id="KW-1185">Reference proteome</keyword>
<comment type="similarity">
    <text evidence="1">Belongs to the C/M/P thioester hydrolase family.</text>
</comment>
<dbReference type="Pfam" id="PF13622">
    <property type="entry name" value="4HBT_3"/>
    <property type="match status" value="1"/>
</dbReference>
<accession>A0A9P4NER9</accession>
<dbReference type="GO" id="GO:0006637">
    <property type="term" value="P:acyl-CoA metabolic process"/>
    <property type="evidence" value="ECO:0007669"/>
    <property type="project" value="InterPro"/>
</dbReference>
<evidence type="ECO:0000313" key="4">
    <source>
        <dbReference type="EMBL" id="KAF2417416.1"/>
    </source>
</evidence>
<evidence type="ECO:0000313" key="5">
    <source>
        <dbReference type="Proteomes" id="UP000800235"/>
    </source>
</evidence>
<dbReference type="CDD" id="cd03444">
    <property type="entry name" value="Thioesterase_II_repeat1"/>
    <property type="match status" value="1"/>
</dbReference>
<reference evidence="4" key="1">
    <citation type="journal article" date="2020" name="Stud. Mycol.">
        <title>101 Dothideomycetes genomes: a test case for predicting lifestyles and emergence of pathogens.</title>
        <authorList>
            <person name="Haridas S."/>
            <person name="Albert R."/>
            <person name="Binder M."/>
            <person name="Bloem J."/>
            <person name="Labutti K."/>
            <person name="Salamov A."/>
            <person name="Andreopoulos B."/>
            <person name="Baker S."/>
            <person name="Barry K."/>
            <person name="Bills G."/>
            <person name="Bluhm B."/>
            <person name="Cannon C."/>
            <person name="Castanera R."/>
            <person name="Culley D."/>
            <person name="Daum C."/>
            <person name="Ezra D."/>
            <person name="Gonzalez J."/>
            <person name="Henrissat B."/>
            <person name="Kuo A."/>
            <person name="Liang C."/>
            <person name="Lipzen A."/>
            <person name="Lutzoni F."/>
            <person name="Magnuson J."/>
            <person name="Mondo S."/>
            <person name="Nolan M."/>
            <person name="Ohm R."/>
            <person name="Pangilinan J."/>
            <person name="Park H.-J."/>
            <person name="Ramirez L."/>
            <person name="Alfaro M."/>
            <person name="Sun H."/>
            <person name="Tritt A."/>
            <person name="Yoshinaga Y."/>
            <person name="Zwiers L.-H."/>
            <person name="Turgeon B."/>
            <person name="Goodwin S."/>
            <person name="Spatafora J."/>
            <person name="Crous P."/>
            <person name="Grigoriev I."/>
        </authorList>
    </citation>
    <scope>NUCLEOTIDE SEQUENCE</scope>
    <source>
        <strain evidence="4">CBS 130266</strain>
    </source>
</reference>
<dbReference type="InterPro" id="IPR049449">
    <property type="entry name" value="TesB_ACOT8-like_N"/>
</dbReference>
<dbReference type="AlphaFoldDB" id="A0A9P4NER9"/>
<name>A0A9P4NER9_9PEZI</name>
<dbReference type="GO" id="GO:0009062">
    <property type="term" value="P:fatty acid catabolic process"/>
    <property type="evidence" value="ECO:0007669"/>
    <property type="project" value="TreeGrafter"/>
</dbReference>
<dbReference type="CDD" id="cd03445">
    <property type="entry name" value="Thioesterase_II_repeat2"/>
    <property type="match status" value="1"/>
</dbReference>
<dbReference type="InterPro" id="IPR003703">
    <property type="entry name" value="Acyl_CoA_thio"/>
</dbReference>
<protein>
    <submittedName>
        <fullName evidence="4">Acyl-CoA thioesteras-like protein</fullName>
    </submittedName>
</protein>
<dbReference type="SUPFAM" id="SSF54637">
    <property type="entry name" value="Thioesterase/thiol ester dehydrase-isomerase"/>
    <property type="match status" value="2"/>
</dbReference>
<gene>
    <name evidence="4" type="ORF">EJ08DRAFT_643587</name>
</gene>
<dbReference type="InterPro" id="IPR042171">
    <property type="entry name" value="Acyl-CoA_hotdog"/>
</dbReference>
<evidence type="ECO:0000259" key="3">
    <source>
        <dbReference type="Pfam" id="PF13622"/>
    </source>
</evidence>